<accession>A0AAU7NPA8</accession>
<sequence length="159" mass="18306">MKKFNIRKWKTMQKQKAELHQIYRNASDNFDYESEVYSRKFQHFASSHKDCDTALAIINSDAKTLSAVEIDNKIHEITHDWAAICKDLNISKGFIGKHALTELYKQLHERQKSREIKDQAAEAQENYGRCFNQLEEFASKHGKGDKTVYSPAPDAGLIA</sequence>
<dbReference type="Proteomes" id="UP001225378">
    <property type="component" value="Chromosome"/>
</dbReference>
<dbReference type="KEGG" id="mech:Q9L42_010495"/>
<name>A0AAU7NPA8_9GAMM</name>
<evidence type="ECO:0000313" key="2">
    <source>
        <dbReference type="Proteomes" id="UP001225378"/>
    </source>
</evidence>
<proteinExistence type="predicted"/>
<gene>
    <name evidence="1" type="ORF">Q9L42_010495</name>
</gene>
<dbReference type="RefSeq" id="WP_305908479.1">
    <property type="nucleotide sequence ID" value="NZ_CP157743.1"/>
</dbReference>
<reference evidence="1 2" key="1">
    <citation type="journal article" date="2024" name="Microbiology">
        <title>Methylomarinum rosea sp. nov., a novel halophilic methanotrophic bacterium from the hypersaline Lake Elton.</title>
        <authorList>
            <person name="Suleimanov R.Z."/>
            <person name="Oshkin I.Y."/>
            <person name="Danilova O.V."/>
            <person name="Suzina N.E."/>
            <person name="Dedysh S.N."/>
        </authorList>
    </citation>
    <scope>NUCLEOTIDE SEQUENCE [LARGE SCALE GENOMIC DNA]</scope>
    <source>
        <strain evidence="1 2">Ch1-1</strain>
    </source>
</reference>
<protein>
    <submittedName>
        <fullName evidence="1">Uncharacterized protein</fullName>
    </submittedName>
</protein>
<dbReference type="AlphaFoldDB" id="A0AAU7NPA8"/>
<evidence type="ECO:0000313" key="1">
    <source>
        <dbReference type="EMBL" id="XBS18805.1"/>
    </source>
</evidence>
<organism evidence="1 2">
    <name type="scientific">Methylomarinum roseum</name>
    <dbReference type="NCBI Taxonomy" id="3067653"/>
    <lineage>
        <taxon>Bacteria</taxon>
        <taxon>Pseudomonadati</taxon>
        <taxon>Pseudomonadota</taxon>
        <taxon>Gammaproteobacteria</taxon>
        <taxon>Methylococcales</taxon>
        <taxon>Methylococcaceae</taxon>
        <taxon>Methylomarinum</taxon>
    </lineage>
</organism>
<keyword evidence="2" id="KW-1185">Reference proteome</keyword>
<dbReference type="EMBL" id="CP157743">
    <property type="protein sequence ID" value="XBS18805.1"/>
    <property type="molecule type" value="Genomic_DNA"/>
</dbReference>